<proteinExistence type="inferred from homology"/>
<organism evidence="8 9">
    <name type="scientific">Mucilaginibacter hurinus</name>
    <dbReference type="NCBI Taxonomy" id="2201324"/>
    <lineage>
        <taxon>Bacteria</taxon>
        <taxon>Pseudomonadati</taxon>
        <taxon>Bacteroidota</taxon>
        <taxon>Sphingobacteriia</taxon>
        <taxon>Sphingobacteriales</taxon>
        <taxon>Sphingobacteriaceae</taxon>
        <taxon>Mucilaginibacter</taxon>
    </lineage>
</organism>
<evidence type="ECO:0000256" key="4">
    <source>
        <dbReference type="ARBA" id="ARBA00022692"/>
    </source>
</evidence>
<dbReference type="AlphaFoldDB" id="A0A367GPJ3"/>
<dbReference type="RefSeq" id="WP_114004842.1">
    <property type="nucleotide sequence ID" value="NZ_QGDC01000004.1"/>
</dbReference>
<comment type="caution">
    <text evidence="8">The sequence shown here is derived from an EMBL/GenBank/DDBJ whole genome shotgun (WGS) entry which is preliminary data.</text>
</comment>
<evidence type="ECO:0000313" key="9">
    <source>
        <dbReference type="Proteomes" id="UP000253209"/>
    </source>
</evidence>
<feature type="transmembrane region" description="Helical" evidence="7">
    <location>
        <begin position="146"/>
        <end position="163"/>
    </location>
</feature>
<dbReference type="GO" id="GO:0005886">
    <property type="term" value="C:plasma membrane"/>
    <property type="evidence" value="ECO:0007669"/>
    <property type="project" value="InterPro"/>
</dbReference>
<dbReference type="PANTHER" id="PTHR30589:SF0">
    <property type="entry name" value="PHOSPHATIDYLGLYCEROL--PROLIPOPROTEIN DIACYLGLYCERYL TRANSFERASE"/>
    <property type="match status" value="1"/>
</dbReference>
<dbReference type="Proteomes" id="UP000253209">
    <property type="component" value="Unassembled WGS sequence"/>
</dbReference>
<feature type="transmembrane region" description="Helical" evidence="7">
    <location>
        <begin position="293"/>
        <end position="312"/>
    </location>
</feature>
<evidence type="ECO:0000256" key="1">
    <source>
        <dbReference type="ARBA" id="ARBA00007150"/>
    </source>
</evidence>
<feature type="transmembrane region" description="Helical" evidence="7">
    <location>
        <begin position="109"/>
        <end position="125"/>
    </location>
</feature>
<comment type="similarity">
    <text evidence="1">Belongs to the Lgt family.</text>
</comment>
<sequence length="386" mass="42914">MFPGISDLIKYFTGLDIPLPIQTFGFFVALAFMAAYWAFVQEFKRKERLGQVHPFEKTVTIGQPLSIGEYLGNGVFGFLVGYKLLDAIINYPQLVNDTQEFILSSRGNILGGIIMAGIFVYWAWAENKKQLLAEPITKRVTVHPHELMGTILLWAAVAGFAGAKLFNALENWGDFMADPVGMLIGFSGLTFYGGLICGGAAVLYIAGKHGIKPLTMLDIGGPGMMLSYAIGRIGCQLSGDGDWGIINTSPKPAWLSWAPDWMWAFKFPHNVNMVDTPIPGCIGKFCYELRYPVYPTSFYEAVVCLLLFWFLWTLRHRIHVPGVFFGIYLVLNGIERFFIELIRVNTKYHVAGIMFTQAELISLVLVLAGAVLIVRGTRKTATIAQK</sequence>
<gene>
    <name evidence="8" type="ORF">DJ568_08515</name>
</gene>
<evidence type="ECO:0000256" key="7">
    <source>
        <dbReference type="SAM" id="Phobius"/>
    </source>
</evidence>
<feature type="transmembrane region" description="Helical" evidence="7">
    <location>
        <begin position="70"/>
        <end position="89"/>
    </location>
</feature>
<dbReference type="Pfam" id="PF01790">
    <property type="entry name" value="LGT"/>
    <property type="match status" value="1"/>
</dbReference>
<accession>A0A367GPJ3</accession>
<evidence type="ECO:0000256" key="3">
    <source>
        <dbReference type="ARBA" id="ARBA00022679"/>
    </source>
</evidence>
<evidence type="ECO:0000256" key="2">
    <source>
        <dbReference type="ARBA" id="ARBA00022475"/>
    </source>
</evidence>
<feature type="transmembrane region" description="Helical" evidence="7">
    <location>
        <begin position="350"/>
        <end position="374"/>
    </location>
</feature>
<dbReference type="PANTHER" id="PTHR30589">
    <property type="entry name" value="PROLIPOPROTEIN DIACYLGLYCERYL TRANSFERASE"/>
    <property type="match status" value="1"/>
</dbReference>
<dbReference type="OrthoDB" id="871140at2"/>
<protein>
    <submittedName>
        <fullName evidence="8">Diacylglyceryl transferase</fullName>
    </submittedName>
</protein>
<keyword evidence="2" id="KW-1003">Cell membrane</keyword>
<dbReference type="EMBL" id="QGDC01000004">
    <property type="protein sequence ID" value="RCH55220.1"/>
    <property type="molecule type" value="Genomic_DNA"/>
</dbReference>
<keyword evidence="4 7" id="KW-0812">Transmembrane</keyword>
<evidence type="ECO:0000256" key="5">
    <source>
        <dbReference type="ARBA" id="ARBA00022989"/>
    </source>
</evidence>
<evidence type="ECO:0000256" key="6">
    <source>
        <dbReference type="ARBA" id="ARBA00023136"/>
    </source>
</evidence>
<name>A0A367GPJ3_9SPHI</name>
<keyword evidence="3 8" id="KW-0808">Transferase</keyword>
<feature type="transmembrane region" description="Helical" evidence="7">
    <location>
        <begin position="183"/>
        <end position="206"/>
    </location>
</feature>
<keyword evidence="5 7" id="KW-1133">Transmembrane helix</keyword>
<feature type="transmembrane region" description="Helical" evidence="7">
    <location>
        <begin position="20"/>
        <end position="39"/>
    </location>
</feature>
<feature type="transmembrane region" description="Helical" evidence="7">
    <location>
        <begin position="318"/>
        <end position="338"/>
    </location>
</feature>
<keyword evidence="6 7" id="KW-0472">Membrane</keyword>
<evidence type="ECO:0000313" key="8">
    <source>
        <dbReference type="EMBL" id="RCH55220.1"/>
    </source>
</evidence>
<keyword evidence="9" id="KW-1185">Reference proteome</keyword>
<dbReference type="InterPro" id="IPR001640">
    <property type="entry name" value="Lgt"/>
</dbReference>
<reference evidence="8 9" key="1">
    <citation type="submission" date="2018-05" db="EMBL/GenBank/DDBJ databases">
        <title>Mucilaginibacter hurinus sp. nov., isolated from briquette warehouse soil.</title>
        <authorList>
            <person name="Choi L."/>
        </authorList>
    </citation>
    <scope>NUCLEOTIDE SEQUENCE [LARGE SCALE GENOMIC DNA]</scope>
    <source>
        <strain evidence="8 9">ZR32</strain>
    </source>
</reference>
<dbReference type="GO" id="GO:0042158">
    <property type="term" value="P:lipoprotein biosynthetic process"/>
    <property type="evidence" value="ECO:0007669"/>
    <property type="project" value="InterPro"/>
</dbReference>
<dbReference type="GO" id="GO:0008961">
    <property type="term" value="F:phosphatidylglycerol-prolipoprotein diacylglyceryl transferase activity"/>
    <property type="evidence" value="ECO:0007669"/>
    <property type="project" value="InterPro"/>
</dbReference>